<evidence type="ECO:0000313" key="1">
    <source>
        <dbReference type="EMBL" id="RAL55018.1"/>
    </source>
</evidence>
<dbReference type="Pfam" id="PF21230">
    <property type="entry name" value="Nakanori"/>
    <property type="match status" value="1"/>
</dbReference>
<gene>
    <name evidence="1" type="ORF">DM860_013714</name>
</gene>
<comment type="caution">
    <text evidence="1">The sequence shown here is derived from an EMBL/GenBank/DDBJ whole genome shotgun (WGS) entry which is preliminary data.</text>
</comment>
<dbReference type="EMBL" id="NQVE01000005">
    <property type="protein sequence ID" value="RAL55018.1"/>
    <property type="molecule type" value="Genomic_DNA"/>
</dbReference>
<evidence type="ECO:0000313" key="2">
    <source>
        <dbReference type="Proteomes" id="UP000249390"/>
    </source>
</evidence>
<dbReference type="PANTHER" id="PTHR36482:SF5">
    <property type="entry name" value="23 KDA JASMONATE-INDUCED PROTEIN-LIKE"/>
    <property type="match status" value="1"/>
</dbReference>
<proteinExistence type="predicted"/>
<dbReference type="PANTHER" id="PTHR36482">
    <property type="entry name" value="OSJNBA0024J22.15 PROTEIN"/>
    <property type="match status" value="1"/>
</dbReference>
<dbReference type="InterPro" id="IPR053085">
    <property type="entry name" value="Jasmonate-induced_protein"/>
</dbReference>
<dbReference type="AlphaFoldDB" id="A0A328EE98"/>
<reference evidence="1 2" key="1">
    <citation type="submission" date="2018-06" db="EMBL/GenBank/DDBJ databases">
        <title>The Genome of Cuscuta australis (Dodder) Provides Insight into the Evolution of Plant Parasitism.</title>
        <authorList>
            <person name="Liu H."/>
        </authorList>
    </citation>
    <scope>NUCLEOTIDE SEQUENCE [LARGE SCALE GENOMIC DNA]</scope>
    <source>
        <strain evidence="2">cv. Yunnan</strain>
        <tissue evidence="1">Vines</tissue>
    </source>
</reference>
<accession>A0A328EE98</accession>
<keyword evidence="2" id="KW-1185">Reference proteome</keyword>
<sequence length="196" mass="21179">MSSTNVFGKPITAAEYPEREARASAAYGQIDADEKKTQVKDYVRKLKESYGDGVSVLAMVYNATGESIHFSTSKDWYGKLYTDGGSSYPKIIQNGQWGGFLHIKSPVVATGSEAAVVYRAKPNAAGDGADVVVAWDDSWAPGSNNRVYTEIGGGEVCGFGVGRDKEEDRFEVGFGEQLRDGALLHRFHCAGQLPLL</sequence>
<organism evidence="1 2">
    <name type="scientific">Cuscuta australis</name>
    <dbReference type="NCBI Taxonomy" id="267555"/>
    <lineage>
        <taxon>Eukaryota</taxon>
        <taxon>Viridiplantae</taxon>
        <taxon>Streptophyta</taxon>
        <taxon>Embryophyta</taxon>
        <taxon>Tracheophyta</taxon>
        <taxon>Spermatophyta</taxon>
        <taxon>Magnoliopsida</taxon>
        <taxon>eudicotyledons</taxon>
        <taxon>Gunneridae</taxon>
        <taxon>Pentapetalae</taxon>
        <taxon>asterids</taxon>
        <taxon>lamiids</taxon>
        <taxon>Solanales</taxon>
        <taxon>Convolvulaceae</taxon>
        <taxon>Cuscuteae</taxon>
        <taxon>Cuscuta</taxon>
        <taxon>Cuscuta subgen. Grammica</taxon>
        <taxon>Cuscuta sect. Cleistogrammica</taxon>
    </lineage>
</organism>
<name>A0A328EE98_9ASTE</name>
<dbReference type="InterPro" id="IPR049065">
    <property type="entry name" value="Nakanori"/>
</dbReference>
<protein>
    <submittedName>
        <fullName evidence="1">Uncharacterized protein</fullName>
    </submittedName>
</protein>
<dbReference type="Proteomes" id="UP000249390">
    <property type="component" value="Unassembled WGS sequence"/>
</dbReference>